<accession>A0A445A139</accession>
<keyword evidence="2" id="KW-1185">Reference proteome</keyword>
<organism evidence="1 2">
    <name type="scientific">Arachis hypogaea</name>
    <name type="common">Peanut</name>
    <dbReference type="NCBI Taxonomy" id="3818"/>
    <lineage>
        <taxon>Eukaryota</taxon>
        <taxon>Viridiplantae</taxon>
        <taxon>Streptophyta</taxon>
        <taxon>Embryophyta</taxon>
        <taxon>Tracheophyta</taxon>
        <taxon>Spermatophyta</taxon>
        <taxon>Magnoliopsida</taxon>
        <taxon>eudicotyledons</taxon>
        <taxon>Gunneridae</taxon>
        <taxon>Pentapetalae</taxon>
        <taxon>rosids</taxon>
        <taxon>fabids</taxon>
        <taxon>Fabales</taxon>
        <taxon>Fabaceae</taxon>
        <taxon>Papilionoideae</taxon>
        <taxon>50 kb inversion clade</taxon>
        <taxon>dalbergioids sensu lato</taxon>
        <taxon>Dalbergieae</taxon>
        <taxon>Pterocarpus clade</taxon>
        <taxon>Arachis</taxon>
    </lineage>
</organism>
<sequence length="55" mass="6035">MHIFTLNDGSVTPLLKLLPFPQPPPPAAKQMLSSLTFAISDMFDVKGYVTGVWES</sequence>
<dbReference type="PANTHER" id="PTHR46310">
    <property type="entry name" value="AMIDASE 1"/>
    <property type="match status" value="1"/>
</dbReference>
<proteinExistence type="predicted"/>
<dbReference type="Proteomes" id="UP000289738">
    <property type="component" value="Chromosome B03"/>
</dbReference>
<protein>
    <submittedName>
        <fullName evidence="1">Uncharacterized protein</fullName>
    </submittedName>
</protein>
<gene>
    <name evidence="1" type="ORF">Ahy_B03g065224</name>
</gene>
<reference evidence="1 2" key="1">
    <citation type="submission" date="2019-01" db="EMBL/GenBank/DDBJ databases">
        <title>Sequencing of cultivated peanut Arachis hypogaea provides insights into genome evolution and oil improvement.</title>
        <authorList>
            <person name="Chen X."/>
        </authorList>
    </citation>
    <scope>NUCLEOTIDE SEQUENCE [LARGE SCALE GENOMIC DNA]</scope>
    <source>
        <strain evidence="2">cv. Fuhuasheng</strain>
        <tissue evidence="1">Leaves</tissue>
    </source>
</reference>
<dbReference type="AlphaFoldDB" id="A0A445A139"/>
<comment type="caution">
    <text evidence="1">The sequence shown here is derived from an EMBL/GenBank/DDBJ whole genome shotgun (WGS) entry which is preliminary data.</text>
</comment>
<name>A0A445A139_ARAHY</name>
<evidence type="ECO:0000313" key="2">
    <source>
        <dbReference type="Proteomes" id="UP000289738"/>
    </source>
</evidence>
<evidence type="ECO:0000313" key="1">
    <source>
        <dbReference type="EMBL" id="RYR20141.1"/>
    </source>
</evidence>
<dbReference type="PANTHER" id="PTHR46310:SF4">
    <property type="entry name" value="OUTER ENVELOPE PROTEIN 64, MITOCHONDRIAL"/>
    <property type="match status" value="1"/>
</dbReference>
<dbReference type="EMBL" id="SDMP01000013">
    <property type="protein sequence ID" value="RYR20141.1"/>
    <property type="molecule type" value="Genomic_DNA"/>
</dbReference>